<evidence type="ECO:0000313" key="2">
    <source>
        <dbReference type="Proteomes" id="UP001162501"/>
    </source>
</evidence>
<dbReference type="Proteomes" id="UP001162501">
    <property type="component" value="Chromosome 31"/>
</dbReference>
<reference evidence="1" key="1">
    <citation type="submission" date="2023-05" db="EMBL/GenBank/DDBJ databases">
        <authorList>
            <consortium name="ELIXIR-Norway"/>
        </authorList>
    </citation>
    <scope>NUCLEOTIDE SEQUENCE</scope>
</reference>
<name>A0ACB0F496_RANTA</name>
<sequence>MSKLWPHVVEERLSEAWRRRRLGLRPRQTQFLVPTGNQARSEVCARLSASTSDVTGADEQIRLVLASLTSCGKVFLHYCDHPFNCST</sequence>
<gene>
    <name evidence="1" type="ORF">MRATA1EN3_LOCUS18905</name>
</gene>
<organism evidence="1 2">
    <name type="scientific">Rangifer tarandus platyrhynchus</name>
    <name type="common">Svalbard reindeer</name>
    <dbReference type="NCBI Taxonomy" id="3082113"/>
    <lineage>
        <taxon>Eukaryota</taxon>
        <taxon>Metazoa</taxon>
        <taxon>Chordata</taxon>
        <taxon>Craniata</taxon>
        <taxon>Vertebrata</taxon>
        <taxon>Euteleostomi</taxon>
        <taxon>Mammalia</taxon>
        <taxon>Eutheria</taxon>
        <taxon>Laurasiatheria</taxon>
        <taxon>Artiodactyla</taxon>
        <taxon>Ruminantia</taxon>
        <taxon>Pecora</taxon>
        <taxon>Cervidae</taxon>
        <taxon>Odocoileinae</taxon>
        <taxon>Rangifer</taxon>
    </lineage>
</organism>
<protein>
    <submittedName>
        <fullName evidence="1">Uncharacterized protein</fullName>
    </submittedName>
</protein>
<proteinExistence type="predicted"/>
<evidence type="ECO:0000313" key="1">
    <source>
        <dbReference type="EMBL" id="CAI9707692.1"/>
    </source>
</evidence>
<dbReference type="EMBL" id="OX596115">
    <property type="protein sequence ID" value="CAI9707692.1"/>
    <property type="molecule type" value="Genomic_DNA"/>
</dbReference>
<accession>A0ACB0F496</accession>